<evidence type="ECO:0000313" key="2">
    <source>
        <dbReference type="EMBL" id="KAL2741109.1"/>
    </source>
</evidence>
<feature type="compositionally biased region" description="Acidic residues" evidence="1">
    <location>
        <begin position="136"/>
        <end position="147"/>
    </location>
</feature>
<reference evidence="2 3" key="1">
    <citation type="journal article" date="2024" name="Ann. Entomol. Soc. Am.">
        <title>Genomic analyses of the southern and eastern yellowjacket wasps (Hymenoptera: Vespidae) reveal evolutionary signatures of social life.</title>
        <authorList>
            <person name="Catto M.A."/>
            <person name="Caine P.B."/>
            <person name="Orr S.E."/>
            <person name="Hunt B.G."/>
            <person name="Goodisman M.A.D."/>
        </authorList>
    </citation>
    <scope>NUCLEOTIDE SEQUENCE [LARGE SCALE GENOMIC DNA]</scope>
    <source>
        <strain evidence="2">232</strain>
        <tissue evidence="2">Head and thorax</tissue>
    </source>
</reference>
<organism evidence="2 3">
    <name type="scientific">Vespula maculifrons</name>
    <name type="common">Eastern yellow jacket</name>
    <name type="synonym">Wasp</name>
    <dbReference type="NCBI Taxonomy" id="7453"/>
    <lineage>
        <taxon>Eukaryota</taxon>
        <taxon>Metazoa</taxon>
        <taxon>Ecdysozoa</taxon>
        <taxon>Arthropoda</taxon>
        <taxon>Hexapoda</taxon>
        <taxon>Insecta</taxon>
        <taxon>Pterygota</taxon>
        <taxon>Neoptera</taxon>
        <taxon>Endopterygota</taxon>
        <taxon>Hymenoptera</taxon>
        <taxon>Apocrita</taxon>
        <taxon>Aculeata</taxon>
        <taxon>Vespoidea</taxon>
        <taxon>Vespidae</taxon>
        <taxon>Vespinae</taxon>
        <taxon>Vespula</taxon>
    </lineage>
</organism>
<proteinExistence type="predicted"/>
<evidence type="ECO:0000313" key="3">
    <source>
        <dbReference type="Proteomes" id="UP001607303"/>
    </source>
</evidence>
<sequence length="162" mass="18515">MMVVECDGSSARKQRTAHRNGRKEIVIEEEKEENVKKGSLLGEGEEERLFQEFLRPPCCLVLLVVVARSLTRDSRFFIPSSLRRNVRGIDSFVENQHGTTTRDQVYGAEVFIALASFILYEVYSEEKEKGGKGEAEIEEAEAEEEEQEKQSTRRCSRATIPR</sequence>
<evidence type="ECO:0000256" key="1">
    <source>
        <dbReference type="SAM" id="MobiDB-lite"/>
    </source>
</evidence>
<dbReference type="Proteomes" id="UP001607303">
    <property type="component" value="Unassembled WGS sequence"/>
</dbReference>
<feature type="compositionally biased region" description="Basic and acidic residues" evidence="1">
    <location>
        <begin position="126"/>
        <end position="135"/>
    </location>
</feature>
<feature type="region of interest" description="Disordered" evidence="1">
    <location>
        <begin position="126"/>
        <end position="162"/>
    </location>
</feature>
<name>A0ABD2C7X7_VESMC</name>
<dbReference type="EMBL" id="JAYRBN010000059">
    <property type="protein sequence ID" value="KAL2741109.1"/>
    <property type="molecule type" value="Genomic_DNA"/>
</dbReference>
<dbReference type="AlphaFoldDB" id="A0ABD2C7X7"/>
<gene>
    <name evidence="2" type="ORF">V1477_010170</name>
</gene>
<accession>A0ABD2C7X7</accession>
<protein>
    <submittedName>
        <fullName evidence="2">Uncharacterized protein</fullName>
    </submittedName>
</protein>
<comment type="caution">
    <text evidence="2">The sequence shown here is derived from an EMBL/GenBank/DDBJ whole genome shotgun (WGS) entry which is preliminary data.</text>
</comment>
<keyword evidence="3" id="KW-1185">Reference proteome</keyword>